<protein>
    <recommendedName>
        <fullName evidence="5">Shikimate dehydrogenase substrate binding N-terminal domain-containing protein</fullName>
    </recommendedName>
</protein>
<dbReference type="AlphaFoldDB" id="A0A0D2CBL4"/>
<dbReference type="Pfam" id="PF08501">
    <property type="entry name" value="Shikimate_dh_N"/>
    <property type="match status" value="1"/>
</dbReference>
<dbReference type="InterPro" id="IPR036291">
    <property type="entry name" value="NAD(P)-bd_dom_sf"/>
</dbReference>
<evidence type="ECO:0000259" key="1">
    <source>
        <dbReference type="Pfam" id="PF01488"/>
    </source>
</evidence>
<evidence type="ECO:0000313" key="3">
    <source>
        <dbReference type="EMBL" id="KIW27795.1"/>
    </source>
</evidence>
<dbReference type="Gene3D" id="3.40.50.720">
    <property type="entry name" value="NAD(P)-binding Rossmann-like Domain"/>
    <property type="match status" value="1"/>
</dbReference>
<organism evidence="3 4">
    <name type="scientific">Cladophialophora immunda</name>
    <dbReference type="NCBI Taxonomy" id="569365"/>
    <lineage>
        <taxon>Eukaryota</taxon>
        <taxon>Fungi</taxon>
        <taxon>Dikarya</taxon>
        <taxon>Ascomycota</taxon>
        <taxon>Pezizomycotina</taxon>
        <taxon>Eurotiomycetes</taxon>
        <taxon>Chaetothyriomycetidae</taxon>
        <taxon>Chaetothyriales</taxon>
        <taxon>Herpotrichiellaceae</taxon>
        <taxon>Cladophialophora</taxon>
    </lineage>
</organism>
<dbReference type="GO" id="GO:0009423">
    <property type="term" value="P:chorismate biosynthetic process"/>
    <property type="evidence" value="ECO:0007669"/>
    <property type="project" value="UniProtKB-UniPathway"/>
</dbReference>
<dbReference type="PANTHER" id="PTHR21089">
    <property type="entry name" value="SHIKIMATE DEHYDROGENASE"/>
    <property type="match status" value="1"/>
</dbReference>
<dbReference type="GO" id="GO:0004764">
    <property type="term" value="F:shikimate 3-dehydrogenase (NADP+) activity"/>
    <property type="evidence" value="ECO:0007669"/>
    <property type="project" value="InterPro"/>
</dbReference>
<dbReference type="PANTHER" id="PTHR21089:SF26">
    <property type="entry name" value="AROM POLYPEPTIDE, PUTATIVE-RELATED"/>
    <property type="match status" value="1"/>
</dbReference>
<dbReference type="Pfam" id="PF01488">
    <property type="entry name" value="Shikimate_DH"/>
    <property type="match status" value="1"/>
</dbReference>
<dbReference type="CDD" id="cd01065">
    <property type="entry name" value="NAD_bind_Shikimate_DH"/>
    <property type="match status" value="1"/>
</dbReference>
<gene>
    <name evidence="3" type="ORF">PV07_07502</name>
</gene>
<keyword evidence="4" id="KW-1185">Reference proteome</keyword>
<dbReference type="VEuPathDB" id="FungiDB:PV07_07502"/>
<dbReference type="Proteomes" id="UP000054466">
    <property type="component" value="Unassembled WGS sequence"/>
</dbReference>
<dbReference type="RefSeq" id="XP_016248011.1">
    <property type="nucleotide sequence ID" value="XM_016394592.1"/>
</dbReference>
<dbReference type="EMBL" id="KN847043">
    <property type="protein sequence ID" value="KIW27795.1"/>
    <property type="molecule type" value="Genomic_DNA"/>
</dbReference>
<dbReference type="OrthoDB" id="204377at2759"/>
<dbReference type="STRING" id="569365.A0A0D2CBL4"/>
<proteinExistence type="predicted"/>
<dbReference type="GeneID" id="27346696"/>
<evidence type="ECO:0008006" key="5">
    <source>
        <dbReference type="Google" id="ProtNLM"/>
    </source>
</evidence>
<dbReference type="SUPFAM" id="SSF53223">
    <property type="entry name" value="Aminoacid dehydrogenase-like, N-terminal domain"/>
    <property type="match status" value="1"/>
</dbReference>
<dbReference type="InterPro" id="IPR022893">
    <property type="entry name" value="Shikimate_DH_fam"/>
</dbReference>
<dbReference type="InterPro" id="IPR006151">
    <property type="entry name" value="Shikm_DH/Glu-tRNA_Rdtase"/>
</dbReference>
<dbReference type="InterPro" id="IPR013708">
    <property type="entry name" value="Shikimate_DH-bd_N"/>
</dbReference>
<reference evidence="3 4" key="1">
    <citation type="submission" date="2015-01" db="EMBL/GenBank/DDBJ databases">
        <title>The Genome Sequence of Cladophialophora immunda CBS83496.</title>
        <authorList>
            <consortium name="The Broad Institute Genomics Platform"/>
            <person name="Cuomo C."/>
            <person name="de Hoog S."/>
            <person name="Gorbushina A."/>
            <person name="Stielow B."/>
            <person name="Teixiera M."/>
            <person name="Abouelleil A."/>
            <person name="Chapman S.B."/>
            <person name="Priest M."/>
            <person name="Young S.K."/>
            <person name="Wortman J."/>
            <person name="Nusbaum C."/>
            <person name="Birren B."/>
        </authorList>
    </citation>
    <scope>NUCLEOTIDE SEQUENCE [LARGE SCALE GENOMIC DNA]</scope>
    <source>
        <strain evidence="3 4">CBS 83496</strain>
    </source>
</reference>
<dbReference type="InterPro" id="IPR046346">
    <property type="entry name" value="Aminoacid_DH-like_N_sf"/>
</dbReference>
<dbReference type="UniPathway" id="UPA00053">
    <property type="reaction ID" value="UER00087"/>
</dbReference>
<name>A0A0D2CBL4_9EURO</name>
<dbReference type="HOGENOM" id="CLU_044063_1_0_1"/>
<feature type="domain" description="Shikimate dehydrogenase substrate binding N-terminal" evidence="2">
    <location>
        <begin position="14"/>
        <end position="93"/>
    </location>
</feature>
<dbReference type="Gene3D" id="3.40.50.10860">
    <property type="entry name" value="Leucine Dehydrogenase, chain A, domain 1"/>
    <property type="match status" value="1"/>
</dbReference>
<accession>A0A0D2CBL4</accession>
<evidence type="ECO:0000259" key="2">
    <source>
        <dbReference type="Pfam" id="PF08501"/>
    </source>
</evidence>
<feature type="domain" description="Quinate/shikimate 5-dehydrogenase/glutamyl-tRNA reductase" evidence="1">
    <location>
        <begin position="130"/>
        <end position="175"/>
    </location>
</feature>
<dbReference type="SUPFAM" id="SSF51735">
    <property type="entry name" value="NAD(P)-binding Rossmann-fold domains"/>
    <property type="match status" value="1"/>
</dbReference>
<evidence type="ECO:0000313" key="4">
    <source>
        <dbReference type="Proteomes" id="UP000054466"/>
    </source>
</evidence>
<sequence>MGDNSTQRNRLFIAGAPGGGSIAPATHDFIAQCLKREWTMTFLAASTLQEVSDAFHAPNFAGGIVTMPYKKTIIPCLDHVDDLVDQLGACNHVSVANDGTLKGTNTDWVGVKKALLQGEPATDPGRGFKGMVVGAGGASRAAIYALMELGCKDVYIVNRDVGEVQELVEDVHHYKMPNRPKIVHVQSTQQARELPCPHWIVSTVPDFEPRTPAELQARSVYLEFLAKKDRPHQALMLDMCYHPLMTRNLRLAKQHGWPIVDGVQVVGHQLKEQWRPWTGEEINTQEEEIAWRILRNSANSDPTVTPSTA</sequence>
<dbReference type="GO" id="GO:0019632">
    <property type="term" value="P:shikimate metabolic process"/>
    <property type="evidence" value="ECO:0007669"/>
    <property type="project" value="TreeGrafter"/>
</dbReference>